<dbReference type="Proteomes" id="UP000680679">
    <property type="component" value="Plasmid pAt1"/>
</dbReference>
<gene>
    <name evidence="1" type="ORF">Atep_31710</name>
</gene>
<keyword evidence="2" id="KW-1185">Reference proteome</keyword>
<reference evidence="1 2" key="1">
    <citation type="submission" date="2021-04" db="EMBL/GenBank/DDBJ databases">
        <title>Complete genome sequencing of Allochromatium tepidum strain NZ.</title>
        <authorList>
            <person name="Tsukatani Y."/>
            <person name="Mori H."/>
        </authorList>
    </citation>
    <scope>NUCLEOTIDE SEQUENCE [LARGE SCALE GENOMIC DNA]</scope>
    <source>
        <strain evidence="1 2">NZ</strain>
        <plasmid evidence="1 2">pAt1</plasmid>
    </source>
</reference>
<proteinExistence type="predicted"/>
<keyword evidence="1" id="KW-0614">Plasmid</keyword>
<protein>
    <submittedName>
        <fullName evidence="1">Uncharacterized protein</fullName>
    </submittedName>
</protein>
<organism evidence="1 2">
    <name type="scientific">Allochromatium tepidum</name>
    <dbReference type="NCBI Taxonomy" id="553982"/>
    <lineage>
        <taxon>Bacteria</taxon>
        <taxon>Pseudomonadati</taxon>
        <taxon>Pseudomonadota</taxon>
        <taxon>Gammaproteobacteria</taxon>
        <taxon>Chromatiales</taxon>
        <taxon>Chromatiaceae</taxon>
        <taxon>Allochromatium</taxon>
    </lineage>
</organism>
<sequence>MKTKLIGVDKAFAVGEVALRASWGKRHGRNRSWLETRQS</sequence>
<accession>A0ABM7QR98</accession>
<evidence type="ECO:0000313" key="2">
    <source>
        <dbReference type="Proteomes" id="UP000680679"/>
    </source>
</evidence>
<name>A0ABM7QR98_9GAMM</name>
<dbReference type="EMBL" id="AP024564">
    <property type="protein sequence ID" value="BCU08494.1"/>
    <property type="molecule type" value="Genomic_DNA"/>
</dbReference>
<evidence type="ECO:0000313" key="1">
    <source>
        <dbReference type="EMBL" id="BCU08494.1"/>
    </source>
</evidence>
<geneLocation type="plasmid" evidence="1 2">
    <name>pAt1</name>
</geneLocation>